<dbReference type="Proteomes" id="UP000256379">
    <property type="component" value="Unassembled WGS sequence"/>
</dbReference>
<dbReference type="EC" id="4.3.2.10" evidence="10"/>
<comment type="catalytic activity">
    <reaction evidence="8 10">
        <text>5-[(5-phospho-1-deoxy-D-ribulos-1-ylimino)methylamino]-1-(5-phospho-beta-D-ribosyl)imidazole-4-carboxamide + L-glutamine = D-erythro-1-(imidazol-4-yl)glycerol 3-phosphate + 5-amino-1-(5-phospho-beta-D-ribosyl)imidazole-4-carboxamide + L-glutamate + H(+)</text>
        <dbReference type="Rhea" id="RHEA:24793"/>
        <dbReference type="ChEBI" id="CHEBI:15378"/>
        <dbReference type="ChEBI" id="CHEBI:29985"/>
        <dbReference type="ChEBI" id="CHEBI:58278"/>
        <dbReference type="ChEBI" id="CHEBI:58359"/>
        <dbReference type="ChEBI" id="CHEBI:58475"/>
        <dbReference type="ChEBI" id="CHEBI:58525"/>
        <dbReference type="EC" id="4.3.2.10"/>
    </reaction>
</comment>
<dbReference type="CDD" id="cd01748">
    <property type="entry name" value="GATase1_IGP_Synthase"/>
    <property type="match status" value="1"/>
</dbReference>
<keyword evidence="10" id="KW-0963">Cytoplasm</keyword>
<comment type="subunit">
    <text evidence="2 10">Heterodimer of HisH and HisF.</text>
</comment>
<keyword evidence="7 10" id="KW-0456">Lyase</keyword>
<keyword evidence="14" id="KW-1185">Reference proteome</keyword>
<evidence type="ECO:0000256" key="5">
    <source>
        <dbReference type="ARBA" id="ARBA00022962"/>
    </source>
</evidence>
<evidence type="ECO:0000256" key="4">
    <source>
        <dbReference type="ARBA" id="ARBA00022801"/>
    </source>
</evidence>
<keyword evidence="5 10" id="KW-0315">Glutamine amidotransferase</keyword>
<dbReference type="PANTHER" id="PTHR42701:SF1">
    <property type="entry name" value="IMIDAZOLE GLYCEROL PHOSPHATE SYNTHASE SUBUNIT HISH"/>
    <property type="match status" value="1"/>
</dbReference>
<dbReference type="AlphaFoldDB" id="A0A3D8ILY7"/>
<evidence type="ECO:0000256" key="3">
    <source>
        <dbReference type="ARBA" id="ARBA00022605"/>
    </source>
</evidence>
<dbReference type="EC" id="3.5.1.2" evidence="10"/>
<reference evidence="13 14" key="1">
    <citation type="submission" date="2018-04" db="EMBL/GenBank/DDBJ databases">
        <title>Novel Campyloabacter and Helicobacter Species and Strains.</title>
        <authorList>
            <person name="Mannion A.J."/>
            <person name="Shen Z."/>
            <person name="Fox J.G."/>
        </authorList>
    </citation>
    <scope>NUCLEOTIDE SEQUENCE [LARGE SCALE GENOMIC DNA]</scope>
    <source>
        <strain evidence="13 14">MIT 17-337</strain>
    </source>
</reference>
<comment type="pathway">
    <text evidence="1 10">Amino-acid biosynthesis; L-histidine biosynthesis; L-histidine from 5-phospho-alpha-D-ribose 1-diphosphate: step 5/9.</text>
</comment>
<comment type="catalytic activity">
    <reaction evidence="9 10">
        <text>L-glutamine + H2O = L-glutamate + NH4(+)</text>
        <dbReference type="Rhea" id="RHEA:15889"/>
        <dbReference type="ChEBI" id="CHEBI:15377"/>
        <dbReference type="ChEBI" id="CHEBI:28938"/>
        <dbReference type="ChEBI" id="CHEBI:29985"/>
        <dbReference type="ChEBI" id="CHEBI:58359"/>
        <dbReference type="EC" id="3.5.1.2"/>
    </reaction>
</comment>
<evidence type="ECO:0000256" key="10">
    <source>
        <dbReference type="HAMAP-Rule" id="MF_00278"/>
    </source>
</evidence>
<feature type="domain" description="Glutamine amidotransferase" evidence="12">
    <location>
        <begin position="7"/>
        <end position="242"/>
    </location>
</feature>
<sequence>MRIGILDYDVGNITNVIRCLERISSLAFSSKREIQILRISNPDIIFTCDKILLPGVGAFGVAITNLRKKNLDNAIIEFAKSGRFILGICLGMQLLFEKSYEFGTHDGLGLVQGEVIKFGSEDSVIQDLSHEKGKKQDNITPNTSNQSLNLFCQNNPNHLKIPHIGWNKNFKTQNHCIIKDMPEEFYLYFVHSYHAVCGKENLVAYCDYGVSFPSIVAHENVIGMQPHPERSHDYGFKIMRNFLEL</sequence>
<comment type="subcellular location">
    <subcellularLocation>
        <location evidence="10">Cytoplasm</location>
    </subcellularLocation>
</comment>
<feature type="active site" description="Nucleophile" evidence="10 11">
    <location>
        <position position="89"/>
    </location>
</feature>
<evidence type="ECO:0000256" key="8">
    <source>
        <dbReference type="ARBA" id="ARBA00047838"/>
    </source>
</evidence>
<dbReference type="InterPro" id="IPR010139">
    <property type="entry name" value="Imidazole-glycPsynth_HisH"/>
</dbReference>
<keyword evidence="4 10" id="KW-0378">Hydrolase</keyword>
<dbReference type="PROSITE" id="PS51273">
    <property type="entry name" value="GATASE_TYPE_1"/>
    <property type="match status" value="1"/>
</dbReference>
<evidence type="ECO:0000256" key="9">
    <source>
        <dbReference type="ARBA" id="ARBA00049534"/>
    </source>
</evidence>
<evidence type="ECO:0000256" key="2">
    <source>
        <dbReference type="ARBA" id="ARBA00011152"/>
    </source>
</evidence>
<evidence type="ECO:0000256" key="7">
    <source>
        <dbReference type="ARBA" id="ARBA00023239"/>
    </source>
</evidence>
<feature type="active site" evidence="10 11">
    <location>
        <position position="227"/>
    </location>
</feature>
<dbReference type="GO" id="GO:0005737">
    <property type="term" value="C:cytoplasm"/>
    <property type="evidence" value="ECO:0007669"/>
    <property type="project" value="UniProtKB-SubCell"/>
</dbReference>
<proteinExistence type="inferred from homology"/>
<dbReference type="GO" id="GO:0016829">
    <property type="term" value="F:lyase activity"/>
    <property type="evidence" value="ECO:0007669"/>
    <property type="project" value="UniProtKB-KW"/>
</dbReference>
<comment type="function">
    <text evidence="10">IGPS catalyzes the conversion of PRFAR and glutamine to IGP, AICAR and glutamate. The HisH subunit catalyzes the hydrolysis of glutamine to glutamate and ammonia as part of the synthesis of IGP and AICAR. The resulting ammonia molecule is channeled to the active site of HisF.</text>
</comment>
<dbReference type="RefSeq" id="WP_115542808.1">
    <property type="nucleotide sequence ID" value="NZ_NXLQ01000006.1"/>
</dbReference>
<name>A0A3D8ILY7_9HELI</name>
<gene>
    <name evidence="10" type="primary">hisH</name>
    <name evidence="13" type="ORF">CQA53_04355</name>
</gene>
<dbReference type="Pfam" id="PF00117">
    <property type="entry name" value="GATase"/>
    <property type="match status" value="1"/>
</dbReference>
<comment type="caution">
    <text evidence="13">The sequence shown here is derived from an EMBL/GenBank/DDBJ whole genome shotgun (WGS) entry which is preliminary data.</text>
</comment>
<evidence type="ECO:0000256" key="6">
    <source>
        <dbReference type="ARBA" id="ARBA00023102"/>
    </source>
</evidence>
<dbReference type="EMBL" id="NXLQ01000006">
    <property type="protein sequence ID" value="RDU66248.1"/>
    <property type="molecule type" value="Genomic_DNA"/>
</dbReference>
<evidence type="ECO:0000313" key="13">
    <source>
        <dbReference type="EMBL" id="RDU66248.1"/>
    </source>
</evidence>
<dbReference type="HAMAP" id="MF_00278">
    <property type="entry name" value="HisH"/>
    <property type="match status" value="1"/>
</dbReference>
<dbReference type="InterPro" id="IPR017926">
    <property type="entry name" value="GATASE"/>
</dbReference>
<dbReference type="SUPFAM" id="SSF52317">
    <property type="entry name" value="Class I glutamine amidotransferase-like"/>
    <property type="match status" value="1"/>
</dbReference>
<evidence type="ECO:0000259" key="12">
    <source>
        <dbReference type="Pfam" id="PF00117"/>
    </source>
</evidence>
<dbReference type="UniPathway" id="UPA00031">
    <property type="reaction ID" value="UER00010"/>
</dbReference>
<dbReference type="GO" id="GO:0004359">
    <property type="term" value="F:glutaminase activity"/>
    <property type="evidence" value="ECO:0007669"/>
    <property type="project" value="UniProtKB-EC"/>
</dbReference>
<accession>A0A3D8ILY7</accession>
<evidence type="ECO:0000256" key="11">
    <source>
        <dbReference type="PIRSR" id="PIRSR000495-1"/>
    </source>
</evidence>
<dbReference type="PANTHER" id="PTHR42701">
    <property type="entry name" value="IMIDAZOLE GLYCEROL PHOSPHATE SYNTHASE SUBUNIT HISH"/>
    <property type="match status" value="1"/>
</dbReference>
<dbReference type="Gene3D" id="3.40.50.880">
    <property type="match status" value="1"/>
</dbReference>
<feature type="active site" evidence="10 11">
    <location>
        <position position="229"/>
    </location>
</feature>
<dbReference type="OrthoDB" id="9807749at2"/>
<protein>
    <recommendedName>
        <fullName evidence="10">Imidazole glycerol phosphate synthase subunit HisH</fullName>
        <ecNumber evidence="10">4.3.2.10</ecNumber>
    </recommendedName>
    <alternativeName>
        <fullName evidence="10">IGP synthase glutaminase subunit</fullName>
        <ecNumber evidence="10">3.5.1.2</ecNumber>
    </alternativeName>
    <alternativeName>
        <fullName evidence="10">IGP synthase subunit HisH</fullName>
    </alternativeName>
    <alternativeName>
        <fullName evidence="10">ImGP synthase subunit HisH</fullName>
        <shortName evidence="10">IGPS subunit HisH</shortName>
    </alternativeName>
</protein>
<keyword evidence="6 10" id="KW-0368">Histidine biosynthesis</keyword>
<keyword evidence="3 10" id="KW-0028">Amino-acid biosynthesis</keyword>
<evidence type="ECO:0000313" key="14">
    <source>
        <dbReference type="Proteomes" id="UP000256379"/>
    </source>
</evidence>
<dbReference type="GO" id="GO:0000105">
    <property type="term" value="P:L-histidine biosynthetic process"/>
    <property type="evidence" value="ECO:0007669"/>
    <property type="project" value="UniProtKB-UniRule"/>
</dbReference>
<organism evidence="13 14">
    <name type="scientific">Helicobacter didelphidarum</name>
    <dbReference type="NCBI Taxonomy" id="2040648"/>
    <lineage>
        <taxon>Bacteria</taxon>
        <taxon>Pseudomonadati</taxon>
        <taxon>Campylobacterota</taxon>
        <taxon>Epsilonproteobacteria</taxon>
        <taxon>Campylobacterales</taxon>
        <taxon>Helicobacteraceae</taxon>
        <taxon>Helicobacter</taxon>
    </lineage>
</organism>
<dbReference type="GO" id="GO:0000107">
    <property type="term" value="F:imidazoleglycerol-phosphate synthase activity"/>
    <property type="evidence" value="ECO:0007669"/>
    <property type="project" value="UniProtKB-UniRule"/>
</dbReference>
<evidence type="ECO:0000256" key="1">
    <source>
        <dbReference type="ARBA" id="ARBA00005091"/>
    </source>
</evidence>
<dbReference type="PIRSF" id="PIRSF000495">
    <property type="entry name" value="Amidotransf_hisH"/>
    <property type="match status" value="1"/>
</dbReference>
<dbReference type="InterPro" id="IPR029062">
    <property type="entry name" value="Class_I_gatase-like"/>
</dbReference>